<dbReference type="InterPro" id="IPR011675">
    <property type="entry name" value="DUF1617"/>
</dbReference>
<comment type="caution">
    <text evidence="1">The sequence shown here is derived from an EMBL/GenBank/DDBJ whole genome shotgun (WGS) entry which is preliminary data.</text>
</comment>
<dbReference type="Proteomes" id="UP000321659">
    <property type="component" value="Unassembled WGS sequence"/>
</dbReference>
<protein>
    <recommendedName>
        <fullName evidence="3">Phage protein</fullName>
    </recommendedName>
</protein>
<sequence length="147" mass="16673">MTKILTFKNNELVPVANFLIGLDLKNKASRGRTKLVKLLAEKNNEFQKELTEETDKFLLKDENGDKVPGEGEGTFKTIEGKALEANTVKEEISNEEAVIEFTEYSEKFAALRGELNSYDRELNGQDATIYDLLMETFENNDEEKGNN</sequence>
<name>A0A5C6M5T5_9LACO</name>
<gene>
    <name evidence="1" type="ORF">LABALGLTS371_16260</name>
</gene>
<dbReference type="Pfam" id="PF07761">
    <property type="entry name" value="DUF1617"/>
    <property type="match status" value="1"/>
</dbReference>
<reference evidence="1 2" key="1">
    <citation type="submission" date="2019-04" db="EMBL/GenBank/DDBJ databases">
        <title>In vitro growth and metabolic characteristics of meat-borne Lactobacillus algidus strains.</title>
        <authorList>
            <person name="Sade E."/>
            <person name="Per J."/>
            <person name="Tytti H."/>
            <person name="Johanna B.K."/>
        </authorList>
    </citation>
    <scope>NUCLEOTIDE SEQUENCE [LARGE SCALE GENOMIC DNA]</scope>
    <source>
        <strain evidence="1 2">LTS37-1</strain>
    </source>
</reference>
<evidence type="ECO:0000313" key="1">
    <source>
        <dbReference type="EMBL" id="TWW10086.1"/>
    </source>
</evidence>
<dbReference type="EMBL" id="SRRQ01000028">
    <property type="protein sequence ID" value="TWW10086.1"/>
    <property type="molecule type" value="Genomic_DNA"/>
</dbReference>
<evidence type="ECO:0008006" key="3">
    <source>
        <dbReference type="Google" id="ProtNLM"/>
    </source>
</evidence>
<dbReference type="AlphaFoldDB" id="A0A5C6M5T5"/>
<organism evidence="1 2">
    <name type="scientific">Dellaglioa algida</name>
    <dbReference type="NCBI Taxonomy" id="105612"/>
    <lineage>
        <taxon>Bacteria</taxon>
        <taxon>Bacillati</taxon>
        <taxon>Bacillota</taxon>
        <taxon>Bacilli</taxon>
        <taxon>Lactobacillales</taxon>
        <taxon>Lactobacillaceae</taxon>
        <taxon>Dellaglioa</taxon>
    </lineage>
</organism>
<accession>A0A5C6M5T5</accession>
<dbReference type="RefSeq" id="WP_146303440.1">
    <property type="nucleotide sequence ID" value="NZ_JANXKU010000004.1"/>
</dbReference>
<evidence type="ECO:0000313" key="2">
    <source>
        <dbReference type="Proteomes" id="UP000321659"/>
    </source>
</evidence>
<proteinExistence type="predicted"/>